<feature type="compositionally biased region" description="Polar residues" evidence="1">
    <location>
        <begin position="31"/>
        <end position="50"/>
    </location>
</feature>
<dbReference type="EMBL" id="CAKJTG010000011">
    <property type="protein sequence ID" value="CAG9608628.1"/>
    <property type="molecule type" value="Genomic_DNA"/>
</dbReference>
<feature type="chain" id="PRO_5039278698" description="DUF4349 domain-containing protein" evidence="3">
    <location>
        <begin position="25"/>
        <end position="300"/>
    </location>
</feature>
<dbReference type="Pfam" id="PF14257">
    <property type="entry name" value="DUF4349"/>
    <property type="match status" value="1"/>
</dbReference>
<feature type="region of interest" description="Disordered" evidence="1">
    <location>
        <begin position="28"/>
        <end position="57"/>
    </location>
</feature>
<evidence type="ECO:0000259" key="4">
    <source>
        <dbReference type="Pfam" id="PF14257"/>
    </source>
</evidence>
<protein>
    <recommendedName>
        <fullName evidence="4">DUF4349 domain-containing protein</fullName>
    </recommendedName>
</protein>
<keyword evidence="2" id="KW-0812">Transmembrane</keyword>
<evidence type="ECO:0000313" key="6">
    <source>
        <dbReference type="Proteomes" id="UP000789845"/>
    </source>
</evidence>
<keyword evidence="6" id="KW-1185">Reference proteome</keyword>
<feature type="domain" description="DUF4349" evidence="4">
    <location>
        <begin position="63"/>
        <end position="277"/>
    </location>
</feature>
<feature type="signal peptide" evidence="3">
    <location>
        <begin position="1"/>
        <end position="24"/>
    </location>
</feature>
<keyword evidence="2" id="KW-1133">Transmembrane helix</keyword>
<accession>A0A9C7LB72</accession>
<dbReference type="AlphaFoldDB" id="A0A9C7LB72"/>
<gene>
    <name evidence="5" type="ORF">NEOCIP111885_02345</name>
</gene>
<dbReference type="InterPro" id="IPR025645">
    <property type="entry name" value="DUF4349"/>
</dbReference>
<feature type="transmembrane region" description="Helical" evidence="2">
    <location>
        <begin position="248"/>
        <end position="281"/>
    </location>
</feature>
<keyword evidence="2" id="KW-0472">Membrane</keyword>
<evidence type="ECO:0000256" key="2">
    <source>
        <dbReference type="SAM" id="Phobius"/>
    </source>
</evidence>
<sequence length="300" mass="34282">MKKRWGHLLISLLVFLLAACSSQSEEKSSMDMAQSNESGSIAISEDSTVASEEKSDSDESVDRMVIYKANLRMRVKNFENAQKEMEAKAKKYNGFMIGSTSYRDSNEQVSGSITLRVPQQHFQSFLNDAEGVAEEVLERNVNGQDVTEEYVDLESRLRAKRVVEERLLEFMKNAQKTEDLLKISSDLSVVQEEIEQVMGRMKFLENQSALSTITIDLYEKNVIVPNLEKDDLNTWEKTKKQFVTSTNFLLGAFSAIFVFFIGNLPVFLLLAIFMVIIFYSIKKSSRQKPRESSNREDKNE</sequence>
<dbReference type="RefSeq" id="WP_230496871.1">
    <property type="nucleotide sequence ID" value="NZ_CAKJTG010000011.1"/>
</dbReference>
<dbReference type="PROSITE" id="PS51257">
    <property type="entry name" value="PROKAR_LIPOPROTEIN"/>
    <property type="match status" value="1"/>
</dbReference>
<evidence type="ECO:0000256" key="1">
    <source>
        <dbReference type="SAM" id="MobiDB-lite"/>
    </source>
</evidence>
<proteinExistence type="predicted"/>
<reference evidence="5" key="1">
    <citation type="submission" date="2021-10" db="EMBL/GenBank/DDBJ databases">
        <authorList>
            <person name="Criscuolo A."/>
        </authorList>
    </citation>
    <scope>NUCLEOTIDE SEQUENCE</scope>
    <source>
        <strain evidence="5">CIP111885</strain>
    </source>
</reference>
<name>A0A9C7LB72_9BACI</name>
<organism evidence="5 6">
    <name type="scientific">Pseudoneobacillus rhizosphaerae</name>
    <dbReference type="NCBI Taxonomy" id="2880968"/>
    <lineage>
        <taxon>Bacteria</taxon>
        <taxon>Bacillati</taxon>
        <taxon>Bacillota</taxon>
        <taxon>Bacilli</taxon>
        <taxon>Bacillales</taxon>
        <taxon>Bacillaceae</taxon>
        <taxon>Pseudoneobacillus</taxon>
    </lineage>
</organism>
<evidence type="ECO:0000313" key="5">
    <source>
        <dbReference type="EMBL" id="CAG9608628.1"/>
    </source>
</evidence>
<keyword evidence="3" id="KW-0732">Signal</keyword>
<comment type="caution">
    <text evidence="5">The sequence shown here is derived from an EMBL/GenBank/DDBJ whole genome shotgun (WGS) entry which is preliminary data.</text>
</comment>
<evidence type="ECO:0000256" key="3">
    <source>
        <dbReference type="SAM" id="SignalP"/>
    </source>
</evidence>
<dbReference type="Proteomes" id="UP000789845">
    <property type="component" value="Unassembled WGS sequence"/>
</dbReference>